<dbReference type="AlphaFoldDB" id="A0A8H4RHA8"/>
<organism evidence="1 2">
    <name type="scientific">Cudoniella acicularis</name>
    <dbReference type="NCBI Taxonomy" id="354080"/>
    <lineage>
        <taxon>Eukaryota</taxon>
        <taxon>Fungi</taxon>
        <taxon>Dikarya</taxon>
        <taxon>Ascomycota</taxon>
        <taxon>Pezizomycotina</taxon>
        <taxon>Leotiomycetes</taxon>
        <taxon>Helotiales</taxon>
        <taxon>Tricladiaceae</taxon>
        <taxon>Cudoniella</taxon>
    </lineage>
</organism>
<sequence length="122" mass="13247">MSNSEYTADDKRTIDKKRTIDEKRTINNELTDFSVAVVGNIDLKWNNACDAIIGDFETGISDATSECCYGIISAVLVKVKQVANTLAASPRRTPVALNSANLLLRTGGSRQVIYPALLLLCP</sequence>
<dbReference type="EMBL" id="JAAMPI010000701">
    <property type="protein sequence ID" value="KAF4629251.1"/>
    <property type="molecule type" value="Genomic_DNA"/>
</dbReference>
<dbReference type="Proteomes" id="UP000566819">
    <property type="component" value="Unassembled WGS sequence"/>
</dbReference>
<protein>
    <submittedName>
        <fullName evidence="1">Uncharacterized protein</fullName>
    </submittedName>
</protein>
<evidence type="ECO:0000313" key="2">
    <source>
        <dbReference type="Proteomes" id="UP000566819"/>
    </source>
</evidence>
<reference evidence="1 2" key="1">
    <citation type="submission" date="2020-03" db="EMBL/GenBank/DDBJ databases">
        <title>Draft Genome Sequence of Cudoniella acicularis.</title>
        <authorList>
            <person name="Buettner E."/>
            <person name="Kellner H."/>
        </authorList>
    </citation>
    <scope>NUCLEOTIDE SEQUENCE [LARGE SCALE GENOMIC DNA]</scope>
    <source>
        <strain evidence="1 2">DSM 108380</strain>
    </source>
</reference>
<name>A0A8H4RHA8_9HELO</name>
<proteinExistence type="predicted"/>
<evidence type="ECO:0000313" key="1">
    <source>
        <dbReference type="EMBL" id="KAF4629251.1"/>
    </source>
</evidence>
<comment type="caution">
    <text evidence="1">The sequence shown here is derived from an EMBL/GenBank/DDBJ whole genome shotgun (WGS) entry which is preliminary data.</text>
</comment>
<accession>A0A8H4RHA8</accession>
<gene>
    <name evidence="1" type="ORF">G7Y89_g8895</name>
</gene>
<keyword evidence="2" id="KW-1185">Reference proteome</keyword>